<evidence type="ECO:0000256" key="10">
    <source>
        <dbReference type="ARBA" id="ARBA00022729"/>
    </source>
</evidence>
<comment type="subunit">
    <text evidence="24">Interacts with BOC and CDON. Interacts with HHIP.</text>
</comment>
<comment type="function">
    <text evidence="23">The dually lipidated desert hedgehog protein N-product (DhhNp) is essential for a variety of patterning events during development. Involved in the early induction and patterning of anterodorsal ectoderm, nervous system and somites. Induces ectopic cement gland formation in embryos. Binds to the patched (PTCH1) receptor, which functions in association with smoothened (SMO), to activate the transcription of target genes.</text>
</comment>
<keyword evidence="17 26" id="KW-0472">Membrane</keyword>
<feature type="binding site" evidence="25">
    <location>
        <position position="97"/>
    </location>
    <ligand>
        <name>Ca(2+)</name>
        <dbReference type="ChEBI" id="CHEBI:29108"/>
        <label>1</label>
    </ligand>
</feature>
<comment type="catalytic activity">
    <reaction evidence="21">
        <text>glycyl-L-cysteinyl-[protein] + cholesterol + H(+) = [protein]-C-terminal glycyl cholesterol ester + N-terminal L-cysteinyl-[protein]</text>
        <dbReference type="Rhea" id="RHEA:59504"/>
        <dbReference type="Rhea" id="RHEA-COMP:12707"/>
        <dbReference type="Rhea" id="RHEA-COMP:15369"/>
        <dbReference type="Rhea" id="RHEA-COMP:15374"/>
        <dbReference type="ChEBI" id="CHEBI:15378"/>
        <dbReference type="ChEBI" id="CHEBI:16113"/>
        <dbReference type="ChEBI" id="CHEBI:65250"/>
        <dbReference type="ChEBI" id="CHEBI:143135"/>
        <dbReference type="ChEBI" id="CHEBI:143140"/>
    </reaction>
    <physiologicalReaction direction="left-to-right" evidence="21">
        <dbReference type="Rhea" id="RHEA:59505"/>
    </physiologicalReaction>
</comment>
<comment type="function">
    <molecule>Protein hedgehog</molecule>
    <text evidence="26">The C-terminal part of the hedgehog protein precursor displays an autoproteolysis activity that results in the cleavage of the full-length protein into two parts (N-product and C-product). In addition, the C-terminal part displays a cholesterol transferase activity that results by the covalent attachment of a cholesterol moiety to the C-terminal of the newly generated N-product.</text>
</comment>
<feature type="domain" description="Hint" evidence="29">
    <location>
        <begin position="198"/>
        <end position="302"/>
    </location>
</feature>
<keyword evidence="12 26" id="KW-0068">Autocatalytic cleavage</keyword>
<feature type="binding site" evidence="25">
    <location>
        <position position="92"/>
    </location>
    <ligand>
        <name>Ca(2+)</name>
        <dbReference type="ChEBI" id="CHEBI:29108"/>
        <label>1</label>
    </ligand>
</feature>
<dbReference type="InterPro" id="IPR050387">
    <property type="entry name" value="Hedgehog_Signaling"/>
</dbReference>
<dbReference type="InterPro" id="IPR001767">
    <property type="entry name" value="Hedgehog_Hint"/>
</dbReference>
<evidence type="ECO:0000256" key="20">
    <source>
        <dbReference type="ARBA" id="ARBA00034131"/>
    </source>
</evidence>
<keyword evidence="11 26" id="KW-0378">Hydrolase</keyword>
<dbReference type="InterPro" id="IPR003587">
    <property type="entry name" value="Hint_dom_N"/>
</dbReference>
<keyword evidence="15 25" id="KW-0106">Calcium</keyword>
<keyword evidence="10 26" id="KW-0732">Signal</keyword>
<evidence type="ECO:0000313" key="32">
    <source>
        <dbReference type="Xenbase" id="XB-GENE-6252656"/>
    </source>
</evidence>
<dbReference type="Pfam" id="PF01085">
    <property type="entry name" value="HH_signal"/>
    <property type="match status" value="1"/>
</dbReference>
<evidence type="ECO:0000256" key="3">
    <source>
        <dbReference type="ARBA" id="ARBA00010649"/>
    </source>
</evidence>
<feature type="binding site" evidence="25">
    <location>
        <position position="128"/>
    </location>
    <ligand>
        <name>Ca(2+)</name>
        <dbReference type="ChEBI" id="CHEBI:29108"/>
        <label>1</label>
    </ligand>
</feature>
<keyword evidence="18" id="KW-0564">Palmitate</keyword>
<dbReference type="GO" id="GO:0007267">
    <property type="term" value="P:cell-cell signaling"/>
    <property type="evidence" value="ECO:0007669"/>
    <property type="project" value="InterPro"/>
</dbReference>
<dbReference type="AGR" id="Xenbase:XB-GENE-6252656"/>
<feature type="domain" description="Hint" evidence="28">
    <location>
        <begin position="304"/>
        <end position="348"/>
    </location>
</feature>
<evidence type="ECO:0000256" key="26">
    <source>
        <dbReference type="RuleBase" id="RU280812"/>
    </source>
</evidence>
<evidence type="ECO:0000256" key="16">
    <source>
        <dbReference type="ARBA" id="ARBA00023034"/>
    </source>
</evidence>
<keyword evidence="9 25" id="KW-0479">Metal-binding</keyword>
<dbReference type="GO" id="GO:0016540">
    <property type="term" value="P:protein autoprocessing"/>
    <property type="evidence" value="ECO:0007669"/>
    <property type="project" value="InterPro"/>
</dbReference>
<keyword evidence="4 26" id="KW-0217">Developmental protein</keyword>
<feature type="signal peptide" evidence="27">
    <location>
        <begin position="1"/>
        <end position="23"/>
    </location>
</feature>
<comment type="subcellular location">
    <subcellularLocation>
        <location evidence="1">Endoplasmic reticulum membrane</location>
    </subcellularLocation>
    <subcellularLocation>
        <location evidence="2">Secreted</location>
    </subcellularLocation>
</comment>
<dbReference type="InterPro" id="IPR003586">
    <property type="entry name" value="Hint_dom_C"/>
</dbReference>
<feature type="binding site" evidence="25">
    <location>
        <position position="127"/>
    </location>
    <ligand>
        <name>Ca(2+)</name>
        <dbReference type="ChEBI" id="CHEBI:29108"/>
        <label>1</label>
    </ligand>
</feature>
<dbReference type="GO" id="GO:0005789">
    <property type="term" value="C:endoplasmic reticulum membrane"/>
    <property type="evidence" value="ECO:0007669"/>
    <property type="project" value="UniProtKB-SubCell"/>
</dbReference>
<dbReference type="GO" id="GO:0007224">
    <property type="term" value="P:smoothened signaling pathway"/>
    <property type="evidence" value="ECO:0007669"/>
    <property type="project" value="TreeGrafter"/>
</dbReference>
<comment type="function">
    <text evidence="22">The C-terminal part of the desert hedgehog protein precursor displays an autoproteolysis and a cholesterol transferase activity. Both activities result in the cleavage of the full-length protein into two parts (DhhN and DhhC) followed by the covalent attachment of a cholesterol moiety to the C-terminal of the newly generated DhhN. Both activities occur in the endoplasmic reticulum.</text>
</comment>
<dbReference type="CTD" id="378539"/>
<dbReference type="GO" id="GO:0005113">
    <property type="term" value="F:patched binding"/>
    <property type="evidence" value="ECO:0007669"/>
    <property type="project" value="TreeGrafter"/>
</dbReference>
<keyword evidence="14 25" id="KW-0862">Zinc</keyword>
<evidence type="ECO:0000256" key="14">
    <source>
        <dbReference type="ARBA" id="ARBA00022833"/>
    </source>
</evidence>
<comment type="function">
    <molecule>Protein hedgehog N-product</molecule>
    <text evidence="26">The dually lipidated hedgehog protein N-product is a morphogen which is essential for a variety of patterning events during development.</text>
</comment>
<name>A0A974DJX9_XENLA</name>
<dbReference type="Gene3D" id="2.170.16.10">
    <property type="entry name" value="Hedgehog/Intein (Hint) domain"/>
    <property type="match status" value="1"/>
</dbReference>
<feature type="chain" id="PRO_5036803688" description="Hedgehog protein" evidence="27">
    <location>
        <begin position="24"/>
        <end position="398"/>
    </location>
</feature>
<feature type="binding site" evidence="25">
    <location>
        <position position="133"/>
    </location>
    <ligand>
        <name>Ca(2+)</name>
        <dbReference type="ChEBI" id="CHEBI:29108"/>
        <label>2</label>
    </ligand>
</feature>
<dbReference type="RefSeq" id="NP_001079261.1">
    <property type="nucleotide sequence ID" value="NM_001085792.1"/>
</dbReference>
<evidence type="ECO:0000256" key="13">
    <source>
        <dbReference type="ARBA" id="ARBA00022824"/>
    </source>
</evidence>
<dbReference type="CDD" id="cd00081">
    <property type="entry name" value="Hint"/>
    <property type="match status" value="1"/>
</dbReference>
<evidence type="ECO:0000313" key="31">
    <source>
        <dbReference type="Proteomes" id="UP000694892"/>
    </source>
</evidence>
<evidence type="ECO:0000256" key="6">
    <source>
        <dbReference type="ARBA" id="ARBA00022525"/>
    </source>
</evidence>
<dbReference type="Gene3D" id="3.30.1380.10">
    <property type="match status" value="1"/>
</dbReference>
<dbReference type="EMBL" id="CM004469">
    <property type="protein sequence ID" value="OCT92770.1"/>
    <property type="molecule type" value="Genomic_DNA"/>
</dbReference>
<feature type="binding site" evidence="25">
    <location>
        <position position="149"/>
    </location>
    <ligand>
        <name>Zn(2+)</name>
        <dbReference type="ChEBI" id="CHEBI:29105"/>
    </ligand>
</feature>
<dbReference type="InterPro" id="IPR036844">
    <property type="entry name" value="Hint_dom_sf"/>
</dbReference>
<evidence type="ECO:0000256" key="27">
    <source>
        <dbReference type="SAM" id="SignalP"/>
    </source>
</evidence>
<proteinExistence type="inferred from homology"/>
<evidence type="ECO:0000313" key="30">
    <source>
        <dbReference type="EMBL" id="OCT92770.1"/>
    </source>
</evidence>
<dbReference type="AlphaFoldDB" id="A0A974DJX9"/>
<evidence type="ECO:0000256" key="25">
    <source>
        <dbReference type="PIRSR" id="PIRSR009400-2"/>
    </source>
</evidence>
<gene>
    <name evidence="32" type="primary">dhh.S</name>
    <name evidence="30" type="ORF">XELAEV_18015834mg</name>
</gene>
<accession>A0A974DJX9</accession>
<evidence type="ECO:0000256" key="9">
    <source>
        <dbReference type="ARBA" id="ARBA00022723"/>
    </source>
</evidence>
<dbReference type="GO" id="GO:0010468">
    <property type="term" value="P:regulation of gene expression"/>
    <property type="evidence" value="ECO:0007669"/>
    <property type="project" value="TreeGrafter"/>
</dbReference>
<dbReference type="GeneID" id="378539"/>
<dbReference type="InterPro" id="IPR009045">
    <property type="entry name" value="Zn_M74/Hedgehog-like"/>
</dbReference>
<dbReference type="PANTHER" id="PTHR11889">
    <property type="entry name" value="HEDGEHOG"/>
    <property type="match status" value="1"/>
</dbReference>
<dbReference type="GO" id="GO:0000139">
    <property type="term" value="C:Golgi membrane"/>
    <property type="evidence" value="ECO:0007669"/>
    <property type="project" value="UniProtKB-SubCell"/>
</dbReference>
<evidence type="ECO:0000256" key="15">
    <source>
        <dbReference type="ARBA" id="ARBA00022837"/>
    </source>
</evidence>
<dbReference type="FunFam" id="2.170.16.10:FF:000002">
    <property type="entry name" value="Desert hedgehog"/>
    <property type="match status" value="1"/>
</dbReference>
<keyword evidence="16 26" id="KW-0333">Golgi apparatus</keyword>
<keyword evidence="8" id="KW-0808">Transferase</keyword>
<organism evidence="30 31">
    <name type="scientific">Xenopus laevis</name>
    <name type="common">African clawed frog</name>
    <dbReference type="NCBI Taxonomy" id="8355"/>
    <lineage>
        <taxon>Eukaryota</taxon>
        <taxon>Metazoa</taxon>
        <taxon>Chordata</taxon>
        <taxon>Craniata</taxon>
        <taxon>Vertebrata</taxon>
        <taxon>Euteleostomi</taxon>
        <taxon>Amphibia</taxon>
        <taxon>Batrachia</taxon>
        <taxon>Anura</taxon>
        <taxon>Pipoidea</taxon>
        <taxon>Pipidae</taxon>
        <taxon>Xenopodinae</taxon>
        <taxon>Xenopus</taxon>
        <taxon>Xenopus</taxon>
    </lineage>
</organism>
<keyword evidence="7 26" id="KW-0645">Protease</keyword>
<comment type="subcellular location">
    <molecule>Sonic hedgehog protein</molecule>
    <subcellularLocation>
        <location evidence="26">Endoplasmic reticulum membrane</location>
    </subcellularLocation>
    <subcellularLocation>
        <location evidence="26">Golgi apparatus membrane</location>
    </subcellularLocation>
</comment>
<evidence type="ECO:0000256" key="4">
    <source>
        <dbReference type="ARBA" id="ARBA00022473"/>
    </source>
</evidence>
<dbReference type="SMR" id="A0A974DJX9"/>
<evidence type="ECO:0000256" key="7">
    <source>
        <dbReference type="ARBA" id="ARBA00022670"/>
    </source>
</evidence>
<dbReference type="OMA" id="EEHKGSY"/>
<evidence type="ECO:0000256" key="1">
    <source>
        <dbReference type="ARBA" id="ARBA00004586"/>
    </source>
</evidence>
<feature type="binding site" evidence="25">
    <location>
        <position position="131"/>
    </location>
    <ligand>
        <name>Ca(2+)</name>
        <dbReference type="ChEBI" id="CHEBI:29108"/>
        <label>2</label>
    </ligand>
</feature>
<evidence type="ECO:0000256" key="21">
    <source>
        <dbReference type="ARBA" id="ARBA00048589"/>
    </source>
</evidence>
<dbReference type="PANTHER" id="PTHR11889:SF56">
    <property type="entry name" value="DESERT HEDGEHOG PROTEIN"/>
    <property type="match status" value="1"/>
</dbReference>
<dbReference type="GO" id="GO:0005509">
    <property type="term" value="F:calcium ion binding"/>
    <property type="evidence" value="ECO:0007669"/>
    <property type="project" value="TreeGrafter"/>
</dbReference>
<keyword evidence="5 26" id="KW-1003">Cell membrane</keyword>
<dbReference type="GO" id="GO:0005886">
    <property type="term" value="C:plasma membrane"/>
    <property type="evidence" value="ECO:0007669"/>
    <property type="project" value="UniProtKB-SubCell"/>
</dbReference>
<evidence type="ECO:0000259" key="29">
    <source>
        <dbReference type="SMART" id="SM00306"/>
    </source>
</evidence>
<dbReference type="InterPro" id="IPR001657">
    <property type="entry name" value="Hedgehog"/>
</dbReference>
<feature type="binding site" evidence="25">
    <location>
        <position position="142"/>
    </location>
    <ligand>
        <name>Zn(2+)</name>
        <dbReference type="ChEBI" id="CHEBI:29105"/>
    </ligand>
</feature>
<feature type="binding site" evidence="25">
    <location>
        <position position="128"/>
    </location>
    <ligand>
        <name>Ca(2+)</name>
        <dbReference type="ChEBI" id="CHEBI:29108"/>
        <label>2</label>
    </ligand>
</feature>
<dbReference type="PIRSF" id="PIRSF009400">
    <property type="entry name" value="Peptidase_C46"/>
    <property type="match status" value="1"/>
</dbReference>
<dbReference type="SMART" id="SM00305">
    <property type="entry name" value="HintC"/>
    <property type="match status" value="1"/>
</dbReference>
<comment type="similarity">
    <text evidence="3 26">Belongs to the hedgehog family.</text>
</comment>
<dbReference type="GO" id="GO:0008233">
    <property type="term" value="F:peptidase activity"/>
    <property type="evidence" value="ECO:0007669"/>
    <property type="project" value="UniProtKB-UniRule"/>
</dbReference>
<evidence type="ECO:0000256" key="5">
    <source>
        <dbReference type="ARBA" id="ARBA00022475"/>
    </source>
</evidence>
<keyword evidence="19" id="KW-0449">Lipoprotein</keyword>
<comment type="subunit">
    <text evidence="20">Multimer.</text>
</comment>
<feature type="binding site" evidence="25">
    <location>
        <position position="91"/>
    </location>
    <ligand>
        <name>Ca(2+)</name>
        <dbReference type="ChEBI" id="CHEBI:29108"/>
        <label>1</label>
    </ligand>
</feature>
<dbReference type="PRINTS" id="PR00632">
    <property type="entry name" value="SONICHHOG"/>
</dbReference>
<dbReference type="FunFam" id="3.30.1380.10:FF:000001">
    <property type="entry name" value="Indian hedgehog"/>
    <property type="match status" value="1"/>
</dbReference>
<evidence type="ECO:0000256" key="11">
    <source>
        <dbReference type="ARBA" id="ARBA00022801"/>
    </source>
</evidence>
<feature type="binding site" evidence="25">
    <location>
        <position position="92"/>
    </location>
    <ligand>
        <name>Ca(2+)</name>
        <dbReference type="ChEBI" id="CHEBI:29108"/>
        <label>2</label>
    </ligand>
</feature>
<evidence type="ECO:0000259" key="28">
    <source>
        <dbReference type="SMART" id="SM00305"/>
    </source>
</evidence>
<evidence type="ECO:0000256" key="8">
    <source>
        <dbReference type="ARBA" id="ARBA00022679"/>
    </source>
</evidence>
<evidence type="ECO:0000256" key="19">
    <source>
        <dbReference type="ARBA" id="ARBA00023288"/>
    </source>
</evidence>
<protein>
    <recommendedName>
        <fullName evidence="26">Hedgehog protein</fullName>
    </recommendedName>
</protein>
<dbReference type="GO" id="GO:0001708">
    <property type="term" value="P:cell fate specification"/>
    <property type="evidence" value="ECO:0007669"/>
    <property type="project" value="TreeGrafter"/>
</dbReference>
<keyword evidence="13 26" id="KW-0256">Endoplasmic reticulum</keyword>
<evidence type="ECO:0000256" key="24">
    <source>
        <dbReference type="ARBA" id="ARBA00064781"/>
    </source>
</evidence>
<dbReference type="OrthoDB" id="5212at2759"/>
<dbReference type="Xenbase" id="XB-GENE-6252656">
    <property type="gene designation" value="dhh.S"/>
</dbReference>
<evidence type="ECO:0000256" key="12">
    <source>
        <dbReference type="ARBA" id="ARBA00022813"/>
    </source>
</evidence>
<dbReference type="KEGG" id="xla:378539"/>
<feature type="binding site" evidence="25">
    <location>
        <position position="184"/>
    </location>
    <ligand>
        <name>Zn(2+)</name>
        <dbReference type="ChEBI" id="CHEBI:29105"/>
    </ligand>
</feature>
<dbReference type="Pfam" id="PF01079">
    <property type="entry name" value="Hint"/>
    <property type="match status" value="1"/>
</dbReference>
<evidence type="ECO:0000256" key="17">
    <source>
        <dbReference type="ARBA" id="ARBA00023136"/>
    </source>
</evidence>
<dbReference type="GO" id="GO:0005615">
    <property type="term" value="C:extracellular space"/>
    <property type="evidence" value="ECO:0007669"/>
    <property type="project" value="TreeGrafter"/>
</dbReference>
<dbReference type="GO" id="GO:0016740">
    <property type="term" value="F:transferase activity"/>
    <property type="evidence" value="ECO:0007669"/>
    <property type="project" value="UniProtKB-KW"/>
</dbReference>
<dbReference type="Proteomes" id="UP000694892">
    <property type="component" value="Chromosome 2S"/>
</dbReference>
<keyword evidence="6" id="KW-0964">Secreted</keyword>
<dbReference type="SMART" id="SM00306">
    <property type="entry name" value="HintN"/>
    <property type="match status" value="1"/>
</dbReference>
<comment type="subcellular location">
    <molecule>Protein hedgehog N-product</molecule>
    <subcellularLocation>
        <location evidence="26">Cell membrane</location>
        <topology evidence="26">Lipid-anchor</topology>
    </subcellularLocation>
</comment>
<evidence type="ECO:0000256" key="22">
    <source>
        <dbReference type="ARBA" id="ARBA00054344"/>
    </source>
</evidence>
<sequence>MPAVRILILAACCCWLLLLPVRCCGPGRGPVGGRRRYMRRLVPLLYKQFVPNVPEKTLGASGKSEGKIRRGSERFIKLVPNYNPDIIFKDEENTGADRLMTERCKDRVNALAISVMNMWPGLKLRVTEGWDEDGHHAHDSLHYEGRALDITTSDRDRNKYGMLARLAVEAGFDWVYYESKAHIHVSVNTDNSLGVRSGGCFPGTAMVMMETGKKKPLSELKLGDTVFTTDETGLLIHSVVLLFLHRDPYKTATFVLIEAEGHPTKLLVTPNHLLFIKSSSSTGFQPTFAYRVQIGDLIQIYVNGTQVQSSKVVRVSVDEQTGVYAPMTEHGTLLVDGVLTSCYATVESHTLAHASLAPLRLFQGIASMLPDLHTSDGVHWYCHILYVLAKYVLWWDMP</sequence>
<reference evidence="31" key="1">
    <citation type="journal article" date="2016" name="Nature">
        <title>Genome evolution in the allotetraploid frog Xenopus laevis.</title>
        <authorList>
            <person name="Session A.M."/>
            <person name="Uno Y."/>
            <person name="Kwon T."/>
            <person name="Chapman J.A."/>
            <person name="Toyoda A."/>
            <person name="Takahashi S."/>
            <person name="Fukui A."/>
            <person name="Hikosaka A."/>
            <person name="Suzuki A."/>
            <person name="Kondo M."/>
            <person name="van Heeringen S.J."/>
            <person name="Quigley I."/>
            <person name="Heinz S."/>
            <person name="Ogino H."/>
            <person name="Ochi H."/>
            <person name="Hellsten U."/>
            <person name="Lyons J.B."/>
            <person name="Simakov O."/>
            <person name="Putnam N."/>
            <person name="Stites J."/>
            <person name="Kuroki Y."/>
            <person name="Tanaka T."/>
            <person name="Michiue T."/>
            <person name="Watanabe M."/>
            <person name="Bogdanovic O."/>
            <person name="Lister R."/>
            <person name="Georgiou G."/>
            <person name="Paranjpe S.S."/>
            <person name="van Kruijsbergen I."/>
            <person name="Shu S."/>
            <person name="Carlson J."/>
            <person name="Kinoshita T."/>
            <person name="Ohta Y."/>
            <person name="Mawaribuchi S."/>
            <person name="Jenkins J."/>
            <person name="Grimwood J."/>
            <person name="Schmutz J."/>
            <person name="Mitros T."/>
            <person name="Mozaffari S.V."/>
            <person name="Suzuki Y."/>
            <person name="Haramoto Y."/>
            <person name="Yamamoto T.S."/>
            <person name="Takagi C."/>
            <person name="Heald R."/>
            <person name="Miller K."/>
            <person name="Haudenschild C."/>
            <person name="Kitzman J."/>
            <person name="Nakayama T."/>
            <person name="Izutsu Y."/>
            <person name="Robert J."/>
            <person name="Fortriede J."/>
            <person name="Burns K."/>
            <person name="Lotay V."/>
            <person name="Karimi K."/>
            <person name="Yasuoka Y."/>
            <person name="Dichmann D.S."/>
            <person name="Flajnik M.F."/>
            <person name="Houston D.W."/>
            <person name="Shendure J."/>
            <person name="DuPasquier L."/>
            <person name="Vize P.D."/>
            <person name="Zorn A.M."/>
            <person name="Ito M."/>
            <person name="Marcotte E.M."/>
            <person name="Wallingford J.B."/>
            <person name="Ito Y."/>
            <person name="Asashima M."/>
            <person name="Ueno N."/>
            <person name="Matsuda Y."/>
            <person name="Veenstra G.J."/>
            <person name="Fujiyama A."/>
            <person name="Harland R.M."/>
            <person name="Taira M."/>
            <person name="Rokhsar D.S."/>
        </authorList>
    </citation>
    <scope>NUCLEOTIDE SEQUENCE [LARGE SCALE GENOMIC DNA]</scope>
    <source>
        <strain evidence="31">J</strain>
    </source>
</reference>
<dbReference type="SUPFAM" id="SSF55166">
    <property type="entry name" value="Hedgehog/DD-peptidase"/>
    <property type="match status" value="1"/>
</dbReference>
<dbReference type="SUPFAM" id="SSF51294">
    <property type="entry name" value="Hedgehog/intein (Hint) domain"/>
    <property type="match status" value="1"/>
</dbReference>
<evidence type="ECO:0000256" key="18">
    <source>
        <dbReference type="ARBA" id="ARBA00023139"/>
    </source>
</evidence>
<evidence type="ECO:0000256" key="2">
    <source>
        <dbReference type="ARBA" id="ARBA00004613"/>
    </source>
</evidence>
<dbReference type="InterPro" id="IPR000320">
    <property type="entry name" value="Hedgehog_signalling_dom"/>
</dbReference>
<evidence type="ECO:0000256" key="23">
    <source>
        <dbReference type="ARBA" id="ARBA00056411"/>
    </source>
</evidence>